<evidence type="ECO:0000313" key="1">
    <source>
        <dbReference type="EMBL" id="BAL83666.1"/>
    </source>
</evidence>
<dbReference type="AlphaFoldDB" id="I0GSC9"/>
<protein>
    <submittedName>
        <fullName evidence="1">Uncharacterized protein</fullName>
    </submittedName>
</protein>
<dbReference type="EMBL" id="AP012292">
    <property type="protein sequence ID" value="BAL83666.1"/>
    <property type="molecule type" value="Genomic_DNA"/>
</dbReference>
<sequence>MAKIDVCHFTFNLFRKKDTFRSLRSFSHLTSRHAYYISLFFHKCQLFSAQITKMTFIQII</sequence>
<evidence type="ECO:0000313" key="2">
    <source>
        <dbReference type="Proteomes" id="UP000007887"/>
    </source>
</evidence>
<dbReference type="KEGG" id="sri:SELR_19580"/>
<dbReference type="HOGENOM" id="CLU_2939220_0_0_9"/>
<dbReference type="Proteomes" id="UP000007887">
    <property type="component" value="Chromosome"/>
</dbReference>
<reference evidence="1 2" key="1">
    <citation type="submission" date="2011-10" db="EMBL/GenBank/DDBJ databases">
        <title>Whole genome sequence of Selenomonas ruminantium subsp. lactilytica TAM6421.</title>
        <authorList>
            <person name="Oguchi A."/>
            <person name="Ankai A."/>
            <person name="Kaneko J."/>
            <person name="Yamada-Narita S."/>
            <person name="Fukui S."/>
            <person name="Takahashi M."/>
            <person name="Onodera T."/>
            <person name="Kojima S."/>
            <person name="Fushimi T."/>
            <person name="Abe N."/>
            <person name="Kamio Y."/>
            <person name="Yamazaki S."/>
            <person name="Fujita N."/>
        </authorList>
    </citation>
    <scope>NUCLEOTIDE SEQUENCE [LARGE SCALE GENOMIC DNA]</scope>
    <source>
        <strain evidence="2">NBRC 103574 / TAM6421</strain>
    </source>
</reference>
<accession>I0GSC9</accession>
<proteinExistence type="predicted"/>
<organism evidence="1 2">
    <name type="scientific">Selenomonas ruminantium subsp. lactilytica (strain NBRC 103574 / TAM6421)</name>
    <dbReference type="NCBI Taxonomy" id="927704"/>
    <lineage>
        <taxon>Bacteria</taxon>
        <taxon>Bacillati</taxon>
        <taxon>Bacillota</taxon>
        <taxon>Negativicutes</taxon>
        <taxon>Selenomonadales</taxon>
        <taxon>Selenomonadaceae</taxon>
        <taxon>Selenomonas</taxon>
    </lineage>
</organism>
<name>I0GSC9_SELRL</name>
<gene>
    <name evidence="1" type="ordered locus">SELR_19580</name>
</gene>